<dbReference type="Gene3D" id="3.40.630.30">
    <property type="match status" value="1"/>
</dbReference>
<dbReference type="EMBL" id="FWXD01000040">
    <property type="protein sequence ID" value="SMC29696.1"/>
    <property type="molecule type" value="Genomic_DNA"/>
</dbReference>
<dbReference type="Pfam" id="PF13508">
    <property type="entry name" value="Acetyltransf_7"/>
    <property type="match status" value="1"/>
</dbReference>
<dbReference type="STRING" id="1121001.SAMN02745857_04030"/>
<dbReference type="GO" id="GO:0016747">
    <property type="term" value="F:acyltransferase activity, transferring groups other than amino-acyl groups"/>
    <property type="evidence" value="ECO:0007669"/>
    <property type="project" value="InterPro"/>
</dbReference>
<sequence length="149" mass="16950">MSISRWQEFEFDTSPARLDVDLIHRELAQLYWSKGIPRDTVVRAIAGSLCFGVYHDNAQIGFARVISDRATFAYLADVFILEIWRGRGLARQLVTVIRAHPELQGLRRWMLVTRDAHPLYAPFGFGPLADPAKVMEMADPDIYTRNSTG</sequence>
<dbReference type="PROSITE" id="PS51186">
    <property type="entry name" value="GNAT"/>
    <property type="match status" value="1"/>
</dbReference>
<accession>A0A1W1Y0L5</accession>
<dbReference type="InterPro" id="IPR016181">
    <property type="entry name" value="Acyl_CoA_acyltransferase"/>
</dbReference>
<dbReference type="CDD" id="cd04301">
    <property type="entry name" value="NAT_SF"/>
    <property type="match status" value="1"/>
</dbReference>
<reference evidence="2 3" key="1">
    <citation type="submission" date="2017-04" db="EMBL/GenBank/DDBJ databases">
        <authorList>
            <person name="Afonso C.L."/>
            <person name="Miller P.J."/>
            <person name="Scott M.A."/>
            <person name="Spackman E."/>
            <person name="Goraichik I."/>
            <person name="Dimitrov K.M."/>
            <person name="Suarez D.L."/>
            <person name="Swayne D.E."/>
        </authorList>
    </citation>
    <scope>NUCLEOTIDE SEQUENCE [LARGE SCALE GENOMIC DNA]</scope>
    <source>
        <strain evidence="2 3">DSM 23236</strain>
    </source>
</reference>
<dbReference type="PANTHER" id="PTHR43233:SF1">
    <property type="entry name" value="FAMILY N-ACETYLTRANSFERASE, PUTATIVE (AFU_ORTHOLOGUE AFUA_6G03350)-RELATED"/>
    <property type="match status" value="1"/>
</dbReference>
<protein>
    <submittedName>
        <fullName evidence="2">Acetyltransferase (GNAT) domain-containing protein</fullName>
    </submittedName>
</protein>
<feature type="domain" description="N-acetyltransferase" evidence="1">
    <location>
        <begin position="1"/>
        <end position="140"/>
    </location>
</feature>
<name>A0A1W1Y0L5_9NEIS</name>
<evidence type="ECO:0000313" key="2">
    <source>
        <dbReference type="EMBL" id="SMC29696.1"/>
    </source>
</evidence>
<dbReference type="Proteomes" id="UP000192761">
    <property type="component" value="Unassembled WGS sequence"/>
</dbReference>
<keyword evidence="3" id="KW-1185">Reference proteome</keyword>
<dbReference type="SUPFAM" id="SSF55729">
    <property type="entry name" value="Acyl-CoA N-acyltransferases (Nat)"/>
    <property type="match status" value="1"/>
</dbReference>
<proteinExistence type="predicted"/>
<dbReference type="InterPro" id="IPR000182">
    <property type="entry name" value="GNAT_dom"/>
</dbReference>
<keyword evidence="2" id="KW-0808">Transferase</keyword>
<dbReference type="OrthoDB" id="3216107at2"/>
<evidence type="ECO:0000313" key="3">
    <source>
        <dbReference type="Proteomes" id="UP000192761"/>
    </source>
</evidence>
<organism evidence="2 3">
    <name type="scientific">Andreprevotia lacus DSM 23236</name>
    <dbReference type="NCBI Taxonomy" id="1121001"/>
    <lineage>
        <taxon>Bacteria</taxon>
        <taxon>Pseudomonadati</taxon>
        <taxon>Pseudomonadota</taxon>
        <taxon>Betaproteobacteria</taxon>
        <taxon>Neisseriales</taxon>
        <taxon>Chitinibacteraceae</taxon>
        <taxon>Andreprevotia</taxon>
    </lineage>
</organism>
<evidence type="ECO:0000259" key="1">
    <source>
        <dbReference type="PROSITE" id="PS51186"/>
    </source>
</evidence>
<dbReference type="InterPro" id="IPR053144">
    <property type="entry name" value="Acetyltransferase_Butenolide"/>
</dbReference>
<dbReference type="PANTHER" id="PTHR43233">
    <property type="entry name" value="FAMILY N-ACETYLTRANSFERASE, PUTATIVE (AFU_ORTHOLOGUE AFUA_6G03350)-RELATED"/>
    <property type="match status" value="1"/>
</dbReference>
<dbReference type="RefSeq" id="WP_084092947.1">
    <property type="nucleotide sequence ID" value="NZ_FWXD01000040.1"/>
</dbReference>
<gene>
    <name evidence="2" type="ORF">SAMN02745857_04030</name>
</gene>
<dbReference type="AlphaFoldDB" id="A0A1W1Y0L5"/>